<dbReference type="InterPro" id="IPR050571">
    <property type="entry name" value="Class-IV_PLP-Dep_Aminotrnsfr"/>
</dbReference>
<comment type="caution">
    <text evidence="6">The sequence shown here is derived from an EMBL/GenBank/DDBJ whole genome shotgun (WGS) entry which is preliminary data.</text>
</comment>
<dbReference type="Pfam" id="PF01063">
    <property type="entry name" value="Aminotran_4"/>
    <property type="match status" value="1"/>
</dbReference>
<dbReference type="InterPro" id="IPR036038">
    <property type="entry name" value="Aminotransferase-like"/>
</dbReference>
<dbReference type="Proteomes" id="UP000280842">
    <property type="component" value="Unassembled WGS sequence"/>
</dbReference>
<dbReference type="PANTHER" id="PTHR42743:SF5">
    <property type="entry name" value="AMINODEOXYCHORISMATE LYASE"/>
    <property type="match status" value="1"/>
</dbReference>
<evidence type="ECO:0000256" key="4">
    <source>
        <dbReference type="RuleBase" id="RU004106"/>
    </source>
</evidence>
<evidence type="ECO:0000256" key="1">
    <source>
        <dbReference type="ARBA" id="ARBA00001933"/>
    </source>
</evidence>
<comment type="cofactor">
    <cofactor evidence="1 5">
        <name>pyridoxal 5'-phosphate</name>
        <dbReference type="ChEBI" id="CHEBI:597326"/>
    </cofactor>
</comment>
<evidence type="ECO:0000256" key="3">
    <source>
        <dbReference type="ARBA" id="ARBA00022898"/>
    </source>
</evidence>
<dbReference type="FunFam" id="3.20.10.10:FF:000002">
    <property type="entry name" value="D-alanine aminotransferase"/>
    <property type="match status" value="1"/>
</dbReference>
<dbReference type="InterPro" id="IPR043132">
    <property type="entry name" value="BCAT-like_C"/>
</dbReference>
<dbReference type="CDD" id="cd00449">
    <property type="entry name" value="PLPDE_IV"/>
    <property type="match status" value="1"/>
</dbReference>
<dbReference type="PANTHER" id="PTHR42743">
    <property type="entry name" value="AMINO-ACID AMINOTRANSFERASE"/>
    <property type="match status" value="1"/>
</dbReference>
<dbReference type="OrthoDB" id="9805628at2"/>
<dbReference type="RefSeq" id="WP_121922384.1">
    <property type="nucleotide sequence ID" value="NZ_REFO01000010.1"/>
</dbReference>
<comment type="similarity">
    <text evidence="2 4">Belongs to the class-IV pyridoxal-phosphate-dependent aminotransferase family.</text>
</comment>
<dbReference type="InterPro" id="IPR043131">
    <property type="entry name" value="BCAT-like_N"/>
</dbReference>
<organism evidence="6 7">
    <name type="scientific">Hydrogenothermus marinus</name>
    <dbReference type="NCBI Taxonomy" id="133270"/>
    <lineage>
        <taxon>Bacteria</taxon>
        <taxon>Pseudomonadati</taxon>
        <taxon>Aquificota</taxon>
        <taxon>Aquificia</taxon>
        <taxon>Aquificales</taxon>
        <taxon>Hydrogenothermaceae</taxon>
        <taxon>Hydrogenothermus</taxon>
    </lineage>
</organism>
<keyword evidence="7" id="KW-1185">Reference proteome</keyword>
<name>A0A3M0BLY8_9AQUI</name>
<dbReference type="GO" id="GO:0016829">
    <property type="term" value="F:lyase activity"/>
    <property type="evidence" value="ECO:0007669"/>
    <property type="project" value="UniProtKB-KW"/>
</dbReference>
<sequence>MEEVITLNGKRFLNKKVLRTLMYGEGVFETFRYKGRLPKTIDKHYQRLVEGAKLLSIPAITKEDYIYYIEETVKNLEEKDLYIKTILTSQGNSYFPLLPEASNLLVIAKPFKPLEKKEVKLTVYPYKVHSSDPLLRIKSTSYARNILAKRYALEKGAFDSIFLNENDEITETSSANIFWIKDKHLYTPSLECGVLKGITRQIVLEQAVRKGLWFTEGRFKLEDLKSADFIFITNSLHGIIRVKSIIY</sequence>
<evidence type="ECO:0000313" key="7">
    <source>
        <dbReference type="Proteomes" id="UP000280842"/>
    </source>
</evidence>
<dbReference type="Gene3D" id="3.20.10.10">
    <property type="entry name" value="D-amino Acid Aminotransferase, subunit A, domain 2"/>
    <property type="match status" value="1"/>
</dbReference>
<dbReference type="SUPFAM" id="SSF56752">
    <property type="entry name" value="D-aminoacid aminotransferase-like PLP-dependent enzymes"/>
    <property type="match status" value="1"/>
</dbReference>
<protein>
    <submittedName>
        <fullName evidence="6">4-amino-4-deoxychorismate lyase</fullName>
    </submittedName>
</protein>
<dbReference type="GO" id="GO:0008652">
    <property type="term" value="P:amino acid biosynthetic process"/>
    <property type="evidence" value="ECO:0007669"/>
    <property type="project" value="UniProtKB-ARBA"/>
</dbReference>
<evidence type="ECO:0000256" key="5">
    <source>
        <dbReference type="RuleBase" id="RU004516"/>
    </source>
</evidence>
<dbReference type="AlphaFoldDB" id="A0A3M0BLY8"/>
<keyword evidence="6" id="KW-0456">Lyase</keyword>
<proteinExistence type="inferred from homology"/>
<keyword evidence="3 5" id="KW-0663">Pyridoxal phosphate</keyword>
<evidence type="ECO:0000313" key="6">
    <source>
        <dbReference type="EMBL" id="RMA97606.1"/>
    </source>
</evidence>
<dbReference type="PROSITE" id="PS00770">
    <property type="entry name" value="AA_TRANSFER_CLASS_4"/>
    <property type="match status" value="1"/>
</dbReference>
<dbReference type="InterPro" id="IPR018300">
    <property type="entry name" value="Aminotrans_IV_CS"/>
</dbReference>
<dbReference type="GO" id="GO:0046394">
    <property type="term" value="P:carboxylic acid biosynthetic process"/>
    <property type="evidence" value="ECO:0007669"/>
    <property type="project" value="UniProtKB-ARBA"/>
</dbReference>
<accession>A0A3M0BLY8</accession>
<gene>
    <name evidence="6" type="ORF">CLV39_0226</name>
</gene>
<dbReference type="EMBL" id="REFO01000010">
    <property type="protein sequence ID" value="RMA97606.1"/>
    <property type="molecule type" value="Genomic_DNA"/>
</dbReference>
<evidence type="ECO:0000256" key="2">
    <source>
        <dbReference type="ARBA" id="ARBA00009320"/>
    </source>
</evidence>
<reference evidence="6 7" key="1">
    <citation type="submission" date="2018-10" db="EMBL/GenBank/DDBJ databases">
        <title>Genomic Encyclopedia of Archaeal and Bacterial Type Strains, Phase II (KMG-II): from individual species to whole genera.</title>
        <authorList>
            <person name="Goeker M."/>
        </authorList>
    </citation>
    <scope>NUCLEOTIDE SEQUENCE [LARGE SCALE GENOMIC DNA]</scope>
    <source>
        <strain evidence="6 7">VM1</strain>
    </source>
</reference>
<dbReference type="Gene3D" id="3.30.470.10">
    <property type="match status" value="1"/>
</dbReference>
<dbReference type="InterPro" id="IPR001544">
    <property type="entry name" value="Aminotrans_IV"/>
</dbReference>